<name>X0WTG4_9ZZZZ</name>
<sequence length="45" mass="5468">MNKLYEQGGNQMCKGPNNWAYIEGRWDFTENKLFYKGPDDPREYY</sequence>
<dbReference type="EMBL" id="BARS01032412">
    <property type="protein sequence ID" value="GAG27803.1"/>
    <property type="molecule type" value="Genomic_DNA"/>
</dbReference>
<reference evidence="1" key="1">
    <citation type="journal article" date="2014" name="Front. Microbiol.">
        <title>High frequency of phylogenetically diverse reductive dehalogenase-homologous genes in deep subseafloor sedimentary metagenomes.</title>
        <authorList>
            <person name="Kawai M."/>
            <person name="Futagami T."/>
            <person name="Toyoda A."/>
            <person name="Takaki Y."/>
            <person name="Nishi S."/>
            <person name="Hori S."/>
            <person name="Arai W."/>
            <person name="Tsubouchi T."/>
            <person name="Morono Y."/>
            <person name="Uchiyama I."/>
            <person name="Ito T."/>
            <person name="Fujiyama A."/>
            <person name="Inagaki F."/>
            <person name="Takami H."/>
        </authorList>
    </citation>
    <scope>NUCLEOTIDE SEQUENCE</scope>
    <source>
        <strain evidence="1">Expedition CK06-06</strain>
    </source>
</reference>
<evidence type="ECO:0000313" key="1">
    <source>
        <dbReference type="EMBL" id="GAG27803.1"/>
    </source>
</evidence>
<comment type="caution">
    <text evidence="1">The sequence shown here is derived from an EMBL/GenBank/DDBJ whole genome shotgun (WGS) entry which is preliminary data.</text>
</comment>
<accession>X0WTG4</accession>
<gene>
    <name evidence="1" type="ORF">S01H1_50311</name>
</gene>
<protein>
    <submittedName>
        <fullName evidence="1">Uncharacterized protein</fullName>
    </submittedName>
</protein>
<dbReference type="AlphaFoldDB" id="X0WTG4"/>
<organism evidence="1">
    <name type="scientific">marine sediment metagenome</name>
    <dbReference type="NCBI Taxonomy" id="412755"/>
    <lineage>
        <taxon>unclassified sequences</taxon>
        <taxon>metagenomes</taxon>
        <taxon>ecological metagenomes</taxon>
    </lineage>
</organism>
<proteinExistence type="predicted"/>